<evidence type="ECO:0000313" key="1">
    <source>
        <dbReference type="EMBL" id="GMH22507.1"/>
    </source>
</evidence>
<evidence type="ECO:0000313" key="2">
    <source>
        <dbReference type="Proteomes" id="UP001279734"/>
    </source>
</evidence>
<reference evidence="1" key="1">
    <citation type="submission" date="2023-05" db="EMBL/GenBank/DDBJ databases">
        <title>Nepenthes gracilis genome sequencing.</title>
        <authorList>
            <person name="Fukushima K."/>
        </authorList>
    </citation>
    <scope>NUCLEOTIDE SEQUENCE</scope>
    <source>
        <strain evidence="1">SING2019-196</strain>
    </source>
</reference>
<gene>
    <name evidence="1" type="ORF">Nepgr_024350</name>
</gene>
<organism evidence="1 2">
    <name type="scientific">Nepenthes gracilis</name>
    <name type="common">Slender pitcher plant</name>
    <dbReference type="NCBI Taxonomy" id="150966"/>
    <lineage>
        <taxon>Eukaryota</taxon>
        <taxon>Viridiplantae</taxon>
        <taxon>Streptophyta</taxon>
        <taxon>Embryophyta</taxon>
        <taxon>Tracheophyta</taxon>
        <taxon>Spermatophyta</taxon>
        <taxon>Magnoliopsida</taxon>
        <taxon>eudicotyledons</taxon>
        <taxon>Gunneridae</taxon>
        <taxon>Pentapetalae</taxon>
        <taxon>Caryophyllales</taxon>
        <taxon>Nepenthaceae</taxon>
        <taxon>Nepenthes</taxon>
    </lineage>
</organism>
<accession>A0AAD3T4G4</accession>
<protein>
    <submittedName>
        <fullName evidence="1">Uncharacterized protein</fullName>
    </submittedName>
</protein>
<proteinExistence type="predicted"/>
<dbReference type="AlphaFoldDB" id="A0AAD3T4G4"/>
<comment type="caution">
    <text evidence="1">The sequence shown here is derived from an EMBL/GenBank/DDBJ whole genome shotgun (WGS) entry which is preliminary data.</text>
</comment>
<sequence length="111" mass="11666">MVVSVVEPPPPTLAAVLFSPSLSARFASDRGGGGGGGLPAEAERHTLYRPSANLRPAVVLICKDIFAAAAPFLPICSPPSSWFGFYAIDRIMVPAAAIYSWYGSESLVTIK</sequence>
<name>A0AAD3T4G4_NEPGR</name>
<keyword evidence="2" id="KW-1185">Reference proteome</keyword>
<dbReference type="Proteomes" id="UP001279734">
    <property type="component" value="Unassembled WGS sequence"/>
</dbReference>
<dbReference type="EMBL" id="BSYO01000024">
    <property type="protein sequence ID" value="GMH22507.1"/>
    <property type="molecule type" value="Genomic_DNA"/>
</dbReference>